<dbReference type="InterPro" id="IPR024925">
    <property type="entry name" value="Malonyl_CoA-ACP_transAc"/>
</dbReference>
<dbReference type="InterPro" id="IPR016036">
    <property type="entry name" value="Malonyl_transacylase_ACP-bd"/>
</dbReference>
<evidence type="ECO:0000313" key="7">
    <source>
        <dbReference type="EMBL" id="MFH8548990.1"/>
    </source>
</evidence>
<accession>A0ABW7QXE9</accession>
<keyword evidence="1 4" id="KW-0808">Transferase</keyword>
<dbReference type="GO" id="GO:0004314">
    <property type="term" value="F:[acyl-carrier-protein] S-malonyltransferase activity"/>
    <property type="evidence" value="ECO:0007669"/>
    <property type="project" value="UniProtKB-EC"/>
</dbReference>
<reference evidence="7 8" key="1">
    <citation type="submission" date="2024-10" db="EMBL/GenBank/DDBJ databases">
        <title>The Natural Products Discovery Center: Release of the First 8490 Sequenced Strains for Exploring Actinobacteria Biosynthetic Diversity.</title>
        <authorList>
            <person name="Kalkreuter E."/>
            <person name="Kautsar S.A."/>
            <person name="Yang D."/>
            <person name="Bader C.D."/>
            <person name="Teijaro C.N."/>
            <person name="Fluegel L."/>
            <person name="Davis C.M."/>
            <person name="Simpson J.R."/>
            <person name="Lauterbach L."/>
            <person name="Steele A.D."/>
            <person name="Gui C."/>
            <person name="Meng S."/>
            <person name="Li G."/>
            <person name="Viehrig K."/>
            <person name="Ye F."/>
            <person name="Su P."/>
            <person name="Kiefer A.F."/>
            <person name="Nichols A."/>
            <person name="Cepeda A.J."/>
            <person name="Yan W."/>
            <person name="Fan B."/>
            <person name="Jiang Y."/>
            <person name="Adhikari A."/>
            <person name="Zheng C.-J."/>
            <person name="Schuster L."/>
            <person name="Cowan T.M."/>
            <person name="Smanski M.J."/>
            <person name="Chevrette M.G."/>
            <person name="De Carvalho L.P.S."/>
            <person name="Shen B."/>
        </authorList>
    </citation>
    <scope>NUCLEOTIDE SEQUENCE [LARGE SCALE GENOMIC DNA]</scope>
    <source>
        <strain evidence="7 8">NPDC017990</strain>
    </source>
</reference>
<evidence type="ECO:0000256" key="3">
    <source>
        <dbReference type="ARBA" id="ARBA00048462"/>
    </source>
</evidence>
<dbReference type="Gene3D" id="3.30.70.250">
    <property type="entry name" value="Malonyl-CoA ACP transacylase, ACP-binding"/>
    <property type="match status" value="1"/>
</dbReference>
<comment type="similarity">
    <text evidence="4">Belongs to the fabD family.</text>
</comment>
<keyword evidence="2 4" id="KW-0012">Acyltransferase</keyword>
<evidence type="ECO:0000256" key="4">
    <source>
        <dbReference type="PIRNR" id="PIRNR000446"/>
    </source>
</evidence>
<evidence type="ECO:0000259" key="6">
    <source>
        <dbReference type="SMART" id="SM00827"/>
    </source>
</evidence>
<dbReference type="InterPro" id="IPR014043">
    <property type="entry name" value="Acyl_transferase_dom"/>
</dbReference>
<dbReference type="InterPro" id="IPR001227">
    <property type="entry name" value="Ac_transferase_dom_sf"/>
</dbReference>
<dbReference type="EMBL" id="JBIRGQ010000005">
    <property type="protein sequence ID" value="MFH8548990.1"/>
    <property type="molecule type" value="Genomic_DNA"/>
</dbReference>
<dbReference type="EC" id="2.3.1.39" evidence="4"/>
<sequence length="340" mass="35462">MSFTVPAPGALVREAAAGRAPAAEPPHTGSALAMFPGQGSQRPGMAKHLLARYPDSAGRVLRDAGRTLGVPLAEICVRGTAGELARTEITQPAVLAVSLATYEALRQKHGFAPAAVAGHSLGEYTALVAAGVLTAEDAIRLVLRRGTLMAEVGKRVTGAMTAVVGLSSARVEALCEDGDIPGVVEVANYNEERQTVVSGELAAVTEVARKAAEAGAERVVPLRVSAPFHCSLMREIEPEFAAALDGCSFADPRITVLSSVTGTRVRTGAQARRLLHTQLAGPVRWLDVLHTARAAGLGPYVETGPGRVLSGFARRTVPEATVRSTNDARHINALVRTGTH</sequence>
<name>A0ABW7QXE9_9ACTN</name>
<dbReference type="SUPFAM" id="SSF55048">
    <property type="entry name" value="Probable ACP-binding domain of malonyl-CoA ACP transacylase"/>
    <property type="match status" value="1"/>
</dbReference>
<dbReference type="RefSeq" id="WP_397715446.1">
    <property type="nucleotide sequence ID" value="NZ_JBIRGN010000005.1"/>
</dbReference>
<dbReference type="NCBIfam" id="TIGR00128">
    <property type="entry name" value="fabD"/>
    <property type="match status" value="1"/>
</dbReference>
<dbReference type="Pfam" id="PF00698">
    <property type="entry name" value="Acyl_transf_1"/>
    <property type="match status" value="1"/>
</dbReference>
<dbReference type="PANTHER" id="PTHR42681">
    <property type="entry name" value="MALONYL-COA-ACYL CARRIER PROTEIN TRANSACYLASE, MITOCHONDRIAL"/>
    <property type="match status" value="1"/>
</dbReference>
<dbReference type="PANTHER" id="PTHR42681:SF1">
    <property type="entry name" value="MALONYL-COA-ACYL CARRIER PROTEIN TRANSACYLASE, MITOCHONDRIAL"/>
    <property type="match status" value="1"/>
</dbReference>
<evidence type="ECO:0000256" key="1">
    <source>
        <dbReference type="ARBA" id="ARBA00022679"/>
    </source>
</evidence>
<evidence type="ECO:0000256" key="5">
    <source>
        <dbReference type="SAM" id="MobiDB-lite"/>
    </source>
</evidence>
<dbReference type="SUPFAM" id="SSF52151">
    <property type="entry name" value="FabD/lysophospholipase-like"/>
    <property type="match status" value="1"/>
</dbReference>
<feature type="domain" description="Malonyl-CoA:ACP transacylase (MAT)" evidence="6">
    <location>
        <begin position="34"/>
        <end position="339"/>
    </location>
</feature>
<dbReference type="InterPro" id="IPR004410">
    <property type="entry name" value="Malonyl_CoA-ACP_transAc_FabD"/>
</dbReference>
<comment type="caution">
    <text evidence="7">The sequence shown here is derived from an EMBL/GenBank/DDBJ whole genome shotgun (WGS) entry which is preliminary data.</text>
</comment>
<comment type="catalytic activity">
    <reaction evidence="3 4">
        <text>holo-[ACP] + malonyl-CoA = malonyl-[ACP] + CoA</text>
        <dbReference type="Rhea" id="RHEA:41792"/>
        <dbReference type="Rhea" id="RHEA-COMP:9623"/>
        <dbReference type="Rhea" id="RHEA-COMP:9685"/>
        <dbReference type="ChEBI" id="CHEBI:57287"/>
        <dbReference type="ChEBI" id="CHEBI:57384"/>
        <dbReference type="ChEBI" id="CHEBI:64479"/>
        <dbReference type="ChEBI" id="CHEBI:78449"/>
        <dbReference type="EC" id="2.3.1.39"/>
    </reaction>
</comment>
<dbReference type="Proteomes" id="UP001610818">
    <property type="component" value="Unassembled WGS sequence"/>
</dbReference>
<dbReference type="SMART" id="SM00827">
    <property type="entry name" value="PKS_AT"/>
    <property type="match status" value="1"/>
</dbReference>
<feature type="region of interest" description="Disordered" evidence="5">
    <location>
        <begin position="16"/>
        <end position="40"/>
    </location>
</feature>
<dbReference type="InterPro" id="IPR050858">
    <property type="entry name" value="Mal-CoA-ACP_Trans/PKS_FabD"/>
</dbReference>
<protein>
    <recommendedName>
        <fullName evidence="4">Malonyl CoA-acyl carrier protein transacylase</fullName>
        <ecNumber evidence="4">2.3.1.39</ecNumber>
    </recommendedName>
</protein>
<dbReference type="PIRSF" id="PIRSF000446">
    <property type="entry name" value="Mct"/>
    <property type="match status" value="1"/>
</dbReference>
<dbReference type="Gene3D" id="3.40.366.10">
    <property type="entry name" value="Malonyl-Coenzyme A Acyl Carrier Protein, domain 2"/>
    <property type="match status" value="1"/>
</dbReference>
<proteinExistence type="inferred from homology"/>
<evidence type="ECO:0000256" key="2">
    <source>
        <dbReference type="ARBA" id="ARBA00023315"/>
    </source>
</evidence>
<keyword evidence="8" id="KW-1185">Reference proteome</keyword>
<gene>
    <name evidence="7" type="primary">fabD</name>
    <name evidence="7" type="ORF">ACH4F9_28630</name>
</gene>
<organism evidence="7 8">
    <name type="scientific">Streptomyces longisporoflavus</name>
    <dbReference type="NCBI Taxonomy" id="28044"/>
    <lineage>
        <taxon>Bacteria</taxon>
        <taxon>Bacillati</taxon>
        <taxon>Actinomycetota</taxon>
        <taxon>Actinomycetes</taxon>
        <taxon>Kitasatosporales</taxon>
        <taxon>Streptomycetaceae</taxon>
        <taxon>Streptomyces</taxon>
    </lineage>
</organism>
<evidence type="ECO:0000313" key="8">
    <source>
        <dbReference type="Proteomes" id="UP001610818"/>
    </source>
</evidence>
<dbReference type="InterPro" id="IPR016035">
    <property type="entry name" value="Acyl_Trfase/lysoPLipase"/>
</dbReference>